<keyword evidence="1" id="KW-1133">Transmembrane helix</keyword>
<accession>A0A2P6V291</accession>
<protein>
    <submittedName>
        <fullName evidence="2">Uncharacterized protein</fullName>
    </submittedName>
</protein>
<dbReference type="PANTHER" id="PTHR36338:SF1">
    <property type="entry name" value="OS02G0495900 PROTEIN"/>
    <property type="match status" value="1"/>
</dbReference>
<evidence type="ECO:0000256" key="1">
    <source>
        <dbReference type="SAM" id="Phobius"/>
    </source>
</evidence>
<feature type="transmembrane region" description="Helical" evidence="1">
    <location>
        <begin position="21"/>
        <end position="39"/>
    </location>
</feature>
<keyword evidence="1" id="KW-0472">Membrane</keyword>
<dbReference type="STRING" id="554055.A0A2P6V291"/>
<sequence>MAYLYSTSKTWRRIVDATSRSPGTMLAFAAACVGIPYFLGDQVMQTTNEAAARGESDLEKKLRSRSGLHAQMLARAQCERLQVMLDEIKGGTADSEARYRAALDGQSLGTHSSGTSADAVAIRSSSAAAPAAHAAAAQAAAAAAAAAGKAR</sequence>
<dbReference type="Proteomes" id="UP000239649">
    <property type="component" value="Unassembled WGS sequence"/>
</dbReference>
<reference evidence="2 3" key="1">
    <citation type="journal article" date="2018" name="Plant J.">
        <title>Genome sequences of Chlorella sorokiniana UTEX 1602 and Micractinium conductrix SAG 241.80: implications to maltose excretion by a green alga.</title>
        <authorList>
            <person name="Arriola M.B."/>
            <person name="Velmurugan N."/>
            <person name="Zhang Y."/>
            <person name="Plunkett M.H."/>
            <person name="Hondzo H."/>
            <person name="Barney B.M."/>
        </authorList>
    </citation>
    <scope>NUCLEOTIDE SEQUENCE [LARGE SCALE GENOMIC DNA]</scope>
    <source>
        <strain evidence="2 3">SAG 241.80</strain>
    </source>
</reference>
<proteinExistence type="predicted"/>
<gene>
    <name evidence="2" type="ORF">C2E20_8215</name>
</gene>
<keyword evidence="1" id="KW-0812">Transmembrane</keyword>
<dbReference type="AlphaFoldDB" id="A0A2P6V291"/>
<organism evidence="2 3">
    <name type="scientific">Micractinium conductrix</name>
    <dbReference type="NCBI Taxonomy" id="554055"/>
    <lineage>
        <taxon>Eukaryota</taxon>
        <taxon>Viridiplantae</taxon>
        <taxon>Chlorophyta</taxon>
        <taxon>core chlorophytes</taxon>
        <taxon>Trebouxiophyceae</taxon>
        <taxon>Chlorellales</taxon>
        <taxon>Chlorellaceae</taxon>
        <taxon>Chlorella clade</taxon>
        <taxon>Micractinium</taxon>
    </lineage>
</organism>
<name>A0A2P6V291_9CHLO</name>
<evidence type="ECO:0000313" key="3">
    <source>
        <dbReference type="Proteomes" id="UP000239649"/>
    </source>
</evidence>
<evidence type="ECO:0000313" key="2">
    <source>
        <dbReference type="EMBL" id="PSC68164.1"/>
    </source>
</evidence>
<keyword evidence="3" id="KW-1185">Reference proteome</keyword>
<comment type="caution">
    <text evidence="2">The sequence shown here is derived from an EMBL/GenBank/DDBJ whole genome shotgun (WGS) entry which is preliminary data.</text>
</comment>
<dbReference type="EMBL" id="LHPF02000041">
    <property type="protein sequence ID" value="PSC68164.1"/>
    <property type="molecule type" value="Genomic_DNA"/>
</dbReference>
<dbReference type="OrthoDB" id="1915473at2759"/>
<dbReference type="PANTHER" id="PTHR36338">
    <property type="entry name" value="OS02G0495900 PROTEIN"/>
    <property type="match status" value="1"/>
</dbReference>